<dbReference type="Proteomes" id="UP000774000">
    <property type="component" value="Unassembled WGS sequence"/>
</dbReference>
<dbReference type="GO" id="GO:0042907">
    <property type="term" value="F:xanthine transmembrane transporter activity"/>
    <property type="evidence" value="ECO:0007669"/>
    <property type="project" value="TreeGrafter"/>
</dbReference>
<accession>A0A939BNZ5</accession>
<keyword evidence="4" id="KW-1003">Cell membrane</keyword>
<feature type="transmembrane region" description="Helical" evidence="8">
    <location>
        <begin position="12"/>
        <end position="34"/>
    </location>
</feature>
<feature type="transmembrane region" description="Helical" evidence="8">
    <location>
        <begin position="405"/>
        <end position="425"/>
    </location>
</feature>
<evidence type="ECO:0000256" key="5">
    <source>
        <dbReference type="ARBA" id="ARBA00022692"/>
    </source>
</evidence>
<evidence type="ECO:0000256" key="7">
    <source>
        <dbReference type="ARBA" id="ARBA00023136"/>
    </source>
</evidence>
<comment type="subcellular location">
    <subcellularLocation>
        <location evidence="1">Cell membrane</location>
        <topology evidence="1">Multi-pass membrane protein</topology>
    </subcellularLocation>
</comment>
<keyword evidence="7 8" id="KW-0472">Membrane</keyword>
<feature type="transmembrane region" description="Helical" evidence="8">
    <location>
        <begin position="40"/>
        <end position="59"/>
    </location>
</feature>
<feature type="transmembrane region" description="Helical" evidence="8">
    <location>
        <begin position="361"/>
        <end position="384"/>
    </location>
</feature>
<dbReference type="InterPro" id="IPR006043">
    <property type="entry name" value="NCS2"/>
</dbReference>
<name>A0A939BNZ5_9FIRM</name>
<dbReference type="InterPro" id="IPR006042">
    <property type="entry name" value="Xan_ur_permease"/>
</dbReference>
<dbReference type="GO" id="GO:0005886">
    <property type="term" value="C:plasma membrane"/>
    <property type="evidence" value="ECO:0007669"/>
    <property type="project" value="UniProtKB-SubCell"/>
</dbReference>
<evidence type="ECO:0000256" key="1">
    <source>
        <dbReference type="ARBA" id="ARBA00004651"/>
    </source>
</evidence>
<evidence type="ECO:0000256" key="4">
    <source>
        <dbReference type="ARBA" id="ARBA00022475"/>
    </source>
</evidence>
<evidence type="ECO:0000256" key="3">
    <source>
        <dbReference type="ARBA" id="ARBA00022448"/>
    </source>
</evidence>
<organism evidence="9 10">
    <name type="scientific">Halanaerobacter jeridensis</name>
    <dbReference type="NCBI Taxonomy" id="706427"/>
    <lineage>
        <taxon>Bacteria</taxon>
        <taxon>Bacillati</taxon>
        <taxon>Bacillota</taxon>
        <taxon>Clostridia</taxon>
        <taxon>Halanaerobiales</taxon>
        <taxon>Halobacteroidaceae</taxon>
        <taxon>Halanaerobacter</taxon>
    </lineage>
</organism>
<evidence type="ECO:0000313" key="9">
    <source>
        <dbReference type="EMBL" id="MBM7556043.1"/>
    </source>
</evidence>
<protein>
    <submittedName>
        <fullName evidence="9">Uracil permease</fullName>
    </submittedName>
</protein>
<evidence type="ECO:0000256" key="8">
    <source>
        <dbReference type="SAM" id="Phobius"/>
    </source>
</evidence>
<comment type="caution">
    <text evidence="9">The sequence shown here is derived from an EMBL/GenBank/DDBJ whole genome shotgun (WGS) entry which is preliminary data.</text>
</comment>
<feature type="transmembrane region" description="Helical" evidence="8">
    <location>
        <begin position="143"/>
        <end position="164"/>
    </location>
</feature>
<comment type="similarity">
    <text evidence="2">Belongs to the nucleobase:cation symporter-2 (NCS2) (TC 2.A.40) family.</text>
</comment>
<proteinExistence type="inferred from homology"/>
<gene>
    <name evidence="9" type="ORF">JOC47_000877</name>
</gene>
<reference evidence="9" key="1">
    <citation type="submission" date="2021-01" db="EMBL/GenBank/DDBJ databases">
        <title>Genomic Encyclopedia of Type Strains, Phase IV (KMG-IV): sequencing the most valuable type-strain genomes for metagenomic binning, comparative biology and taxonomic classification.</title>
        <authorList>
            <person name="Goeker M."/>
        </authorList>
    </citation>
    <scope>NUCLEOTIDE SEQUENCE</scope>
    <source>
        <strain evidence="9">DSM 23230</strain>
    </source>
</reference>
<feature type="transmembrane region" description="Helical" evidence="8">
    <location>
        <begin position="257"/>
        <end position="275"/>
    </location>
</feature>
<feature type="transmembrane region" description="Helical" evidence="8">
    <location>
        <begin position="119"/>
        <end position="137"/>
    </location>
</feature>
<dbReference type="Pfam" id="PF00860">
    <property type="entry name" value="Xan_ur_permease"/>
    <property type="match status" value="1"/>
</dbReference>
<dbReference type="PANTHER" id="PTHR42810:SF4">
    <property type="entry name" value="URIC ACID TRANSPORTER UACT"/>
    <property type="match status" value="1"/>
</dbReference>
<dbReference type="EMBL" id="JAFBDQ010000003">
    <property type="protein sequence ID" value="MBM7556043.1"/>
    <property type="molecule type" value="Genomic_DNA"/>
</dbReference>
<feature type="transmembrane region" description="Helical" evidence="8">
    <location>
        <begin position="326"/>
        <end position="349"/>
    </location>
</feature>
<evidence type="ECO:0000256" key="6">
    <source>
        <dbReference type="ARBA" id="ARBA00022989"/>
    </source>
</evidence>
<feature type="transmembrane region" description="Helical" evidence="8">
    <location>
        <begin position="287"/>
        <end position="314"/>
    </location>
</feature>
<feature type="transmembrane region" description="Helical" evidence="8">
    <location>
        <begin position="64"/>
        <end position="81"/>
    </location>
</feature>
<keyword evidence="3" id="KW-0813">Transport</keyword>
<keyword evidence="6 8" id="KW-1133">Transmembrane helix</keyword>
<feature type="transmembrane region" description="Helical" evidence="8">
    <location>
        <begin position="87"/>
        <end position="107"/>
    </location>
</feature>
<dbReference type="PROSITE" id="PS01116">
    <property type="entry name" value="XANTH_URACIL_PERMASE"/>
    <property type="match status" value="1"/>
</dbReference>
<keyword evidence="10" id="KW-1185">Reference proteome</keyword>
<dbReference type="PANTHER" id="PTHR42810">
    <property type="entry name" value="PURINE PERMEASE C1399.01C-RELATED"/>
    <property type="match status" value="1"/>
</dbReference>
<feature type="transmembrane region" description="Helical" evidence="8">
    <location>
        <begin position="216"/>
        <end position="236"/>
    </location>
</feature>
<feature type="transmembrane region" description="Helical" evidence="8">
    <location>
        <begin position="171"/>
        <end position="196"/>
    </location>
</feature>
<dbReference type="AlphaFoldDB" id="A0A939BNZ5"/>
<evidence type="ECO:0000313" key="10">
    <source>
        <dbReference type="Proteomes" id="UP000774000"/>
    </source>
</evidence>
<dbReference type="NCBIfam" id="TIGR00801">
    <property type="entry name" value="ncs2"/>
    <property type="match status" value="1"/>
</dbReference>
<sequence>MIKSRLRESDLSMSRLIILGIQHLFAMFGATVLVPSLTGLNPGVALFTSGVGTIIFHLITKGQVPAYLGSSFAFIGPIIAAKKSYGVPAALLGCFVAGVIYFIMSVVIRKIGTDFIDDYLPPVVVGPVIMTIGLGLAPTAKDMAMTNLPIAIFTLAVTILVSVLGKGIFKVIPILIGIISGYLLALVTGVVDTSLIMEASWLAVPDFNSVFNLKSWGDGISAIALIGPIAIVTMVEHLGDMLALSKTVEEDFIEDPGLHRTLMGDGVATMFASFLGGPPNTTYGENIGVLAITGVHNPLIIEVAAIFVIAISFVEKMGALIRTIPQSVMGGIVILLFGMIASIGLRTLIENEVDLSENRNLVIVSTILVTGISGIVFKINFVDLAKLLNLNGIAIIKNFANAVKVIKFEGMGLAAIVGIVINLILPSEK</sequence>
<evidence type="ECO:0000256" key="2">
    <source>
        <dbReference type="ARBA" id="ARBA00008821"/>
    </source>
</evidence>
<keyword evidence="5 8" id="KW-0812">Transmembrane</keyword>